<evidence type="ECO:0000313" key="3">
    <source>
        <dbReference type="Proteomes" id="UP000312512"/>
    </source>
</evidence>
<name>A0A5C4WCZ0_9ACTN</name>
<dbReference type="EMBL" id="VDLX02000008">
    <property type="protein sequence ID" value="KAB8193275.1"/>
    <property type="molecule type" value="Genomic_DNA"/>
</dbReference>
<dbReference type="InterPro" id="IPR025828">
    <property type="entry name" value="Put_sensor_dom"/>
</dbReference>
<reference evidence="2 3" key="1">
    <citation type="submission" date="2019-10" db="EMBL/GenBank/DDBJ databases">
        <title>Nonomuraea sp. nov., isolated from Phyllanthus amarus.</title>
        <authorList>
            <person name="Klykleung N."/>
            <person name="Tanasupawat S."/>
        </authorList>
    </citation>
    <scope>NUCLEOTIDE SEQUENCE [LARGE SCALE GENOMIC DNA]</scope>
    <source>
        <strain evidence="2 3">PA1-10</strain>
    </source>
</reference>
<comment type="caution">
    <text evidence="2">The sequence shown here is derived from an EMBL/GenBank/DDBJ whole genome shotgun (WGS) entry which is preliminary data.</text>
</comment>
<evidence type="ECO:0000313" key="2">
    <source>
        <dbReference type="EMBL" id="KAB8193275.1"/>
    </source>
</evidence>
<sequence>MAARPARSVYGMRTLQRRLSTDTRYTLLGLPAAVASFTVTVAGVSAGLGSAVVFVGLPVLAATAAASRHLADLERVALPGVLGQPVARPEYPAAPASAGLVRRMLNPMTAGQAWMDLLYGIVGFPFALVSFILTAVWWTGAVAGLTFPLYGWAIARIPGAGHGLTEWLGLADTPVMFVAVNTAVGALFALTLVPVVRMAALMKASVAQAMLTRAAYPGGHPGAGSEPAVIREPAWSAR</sequence>
<evidence type="ECO:0000259" key="1">
    <source>
        <dbReference type="Pfam" id="PF13796"/>
    </source>
</evidence>
<dbReference type="OrthoDB" id="5183772at2"/>
<proteinExistence type="predicted"/>
<feature type="domain" description="Putative sensor" evidence="1">
    <location>
        <begin position="25"/>
        <end position="211"/>
    </location>
</feature>
<dbReference type="Pfam" id="PF13796">
    <property type="entry name" value="Sensor"/>
    <property type="match status" value="1"/>
</dbReference>
<keyword evidence="3" id="KW-1185">Reference proteome</keyword>
<dbReference type="Proteomes" id="UP000312512">
    <property type="component" value="Unassembled WGS sequence"/>
</dbReference>
<dbReference type="AlphaFoldDB" id="A0A5C4WCZ0"/>
<organism evidence="2 3">
    <name type="scientific">Nonomuraea phyllanthi</name>
    <dbReference type="NCBI Taxonomy" id="2219224"/>
    <lineage>
        <taxon>Bacteria</taxon>
        <taxon>Bacillati</taxon>
        <taxon>Actinomycetota</taxon>
        <taxon>Actinomycetes</taxon>
        <taxon>Streptosporangiales</taxon>
        <taxon>Streptosporangiaceae</taxon>
        <taxon>Nonomuraea</taxon>
    </lineage>
</organism>
<gene>
    <name evidence="2" type="ORF">FH608_023615</name>
</gene>
<protein>
    <recommendedName>
        <fullName evidence="1">Putative sensor domain-containing protein</fullName>
    </recommendedName>
</protein>
<accession>A0A5C4WCZ0</accession>